<feature type="region of interest" description="Disordered" evidence="2">
    <location>
        <begin position="129"/>
        <end position="148"/>
    </location>
</feature>
<dbReference type="InterPro" id="IPR050267">
    <property type="entry name" value="Anti-sigma-factor_SerPK"/>
</dbReference>
<dbReference type="SUPFAM" id="SSF55874">
    <property type="entry name" value="ATPase domain of HSP90 chaperone/DNA topoisomerase II/histidine kinase"/>
    <property type="match status" value="1"/>
</dbReference>
<dbReference type="Gene3D" id="3.30.450.40">
    <property type="match status" value="1"/>
</dbReference>
<accession>A0ABT6WX75</accession>
<keyword evidence="1" id="KW-0723">Serine/threonine-protein kinase</keyword>
<dbReference type="GO" id="GO:0005524">
    <property type="term" value="F:ATP binding"/>
    <property type="evidence" value="ECO:0007669"/>
    <property type="project" value="UniProtKB-KW"/>
</dbReference>
<dbReference type="RefSeq" id="WP_282765706.1">
    <property type="nucleotide sequence ID" value="NZ_JASCTH010000032.1"/>
</dbReference>
<keyword evidence="5" id="KW-1185">Reference proteome</keyword>
<dbReference type="SUPFAM" id="SSF55781">
    <property type="entry name" value="GAF domain-like"/>
    <property type="match status" value="1"/>
</dbReference>
<dbReference type="Pfam" id="PF13581">
    <property type="entry name" value="HATPase_c_2"/>
    <property type="match status" value="1"/>
</dbReference>
<dbReference type="InterPro" id="IPR003594">
    <property type="entry name" value="HATPase_dom"/>
</dbReference>
<dbReference type="PANTHER" id="PTHR35526">
    <property type="entry name" value="ANTI-SIGMA-F FACTOR RSBW-RELATED"/>
    <property type="match status" value="1"/>
</dbReference>
<proteinExistence type="predicted"/>
<reference evidence="4 5" key="1">
    <citation type="submission" date="2023-05" db="EMBL/GenBank/DDBJ databases">
        <title>Actinoplanes sp. NEAU-A12 genome sequencing.</title>
        <authorList>
            <person name="Wang Z.-S."/>
        </authorList>
    </citation>
    <scope>NUCLEOTIDE SEQUENCE [LARGE SCALE GENOMIC DNA]</scope>
    <source>
        <strain evidence="4 5">NEAU-A12</strain>
    </source>
</reference>
<protein>
    <submittedName>
        <fullName evidence="4">ATP-binding protein</fullName>
        <ecNumber evidence="4">2.7.13.3</ecNumber>
    </submittedName>
</protein>
<dbReference type="Gene3D" id="3.30.565.10">
    <property type="entry name" value="Histidine kinase-like ATPase, C-terminal domain"/>
    <property type="match status" value="1"/>
</dbReference>
<name>A0ABT6WX75_9ACTN</name>
<dbReference type="PANTHER" id="PTHR35526:SF3">
    <property type="entry name" value="ANTI-SIGMA-F FACTOR RSBW"/>
    <property type="match status" value="1"/>
</dbReference>
<dbReference type="InterPro" id="IPR036890">
    <property type="entry name" value="HATPase_C_sf"/>
</dbReference>
<keyword evidence="4" id="KW-0808">Transferase</keyword>
<organism evidence="4 5">
    <name type="scientific">Actinoplanes sandaracinus</name>
    <dbReference type="NCBI Taxonomy" id="3045177"/>
    <lineage>
        <taxon>Bacteria</taxon>
        <taxon>Bacillati</taxon>
        <taxon>Actinomycetota</taxon>
        <taxon>Actinomycetes</taxon>
        <taxon>Micromonosporales</taxon>
        <taxon>Micromonosporaceae</taxon>
        <taxon>Actinoplanes</taxon>
    </lineage>
</organism>
<feature type="region of interest" description="Disordered" evidence="2">
    <location>
        <begin position="1"/>
        <end position="27"/>
    </location>
</feature>
<evidence type="ECO:0000313" key="5">
    <source>
        <dbReference type="Proteomes" id="UP001241758"/>
    </source>
</evidence>
<dbReference type="Proteomes" id="UP001241758">
    <property type="component" value="Unassembled WGS sequence"/>
</dbReference>
<feature type="compositionally biased region" description="Low complexity" evidence="2">
    <location>
        <begin position="134"/>
        <end position="148"/>
    </location>
</feature>
<dbReference type="InterPro" id="IPR029016">
    <property type="entry name" value="GAF-like_dom_sf"/>
</dbReference>
<comment type="caution">
    <text evidence="4">The sequence shown here is derived from an EMBL/GenBank/DDBJ whole genome shotgun (WGS) entry which is preliminary data.</text>
</comment>
<feature type="domain" description="Histidine kinase/HSP90-like ATPase" evidence="3">
    <location>
        <begin position="162"/>
        <end position="277"/>
    </location>
</feature>
<evidence type="ECO:0000256" key="1">
    <source>
        <dbReference type="ARBA" id="ARBA00022527"/>
    </source>
</evidence>
<gene>
    <name evidence="4" type="ORF">QLQ12_37700</name>
</gene>
<dbReference type="CDD" id="cd16936">
    <property type="entry name" value="HATPase_RsbW-like"/>
    <property type="match status" value="1"/>
</dbReference>
<keyword evidence="1" id="KW-0418">Kinase</keyword>
<keyword evidence="4" id="KW-0547">Nucleotide-binding</keyword>
<dbReference type="EC" id="2.7.13.3" evidence="4"/>
<dbReference type="GO" id="GO:0004673">
    <property type="term" value="F:protein histidine kinase activity"/>
    <property type="evidence" value="ECO:0007669"/>
    <property type="project" value="UniProtKB-EC"/>
</dbReference>
<evidence type="ECO:0000313" key="4">
    <source>
        <dbReference type="EMBL" id="MDI6104341.1"/>
    </source>
</evidence>
<keyword evidence="4" id="KW-0067">ATP-binding</keyword>
<evidence type="ECO:0000259" key="3">
    <source>
        <dbReference type="Pfam" id="PF13581"/>
    </source>
</evidence>
<dbReference type="EMBL" id="JASCTH010000032">
    <property type="protein sequence ID" value="MDI6104341.1"/>
    <property type="molecule type" value="Genomic_DNA"/>
</dbReference>
<evidence type="ECO:0000256" key="2">
    <source>
        <dbReference type="SAM" id="MobiDB-lite"/>
    </source>
</evidence>
<sequence>MPPPRFSSDQGSARLETAQETLDDGPCRDATATGQPIHAADLTHPSWRERWPRFTPAALAAGARAVFALPLHAGGIHHAGAVDLYRRTPGELHKTDQHAATAFAAAAAELLTLERLGLDWTDAFARARSHPTRPSANGGPPATAPTGPADAITALPLVCWFNQASLPLLRRRLHAASTAHDLPDQHAHRFVLAAHEAMTNAVQHGGGHGQLLMWQRAGHLWCEISDHGPGIGATLRSTRDPRTRTRLRRPHGFGLIQRACTAMDITTDPTGTRLQLSYYLGR</sequence>